<dbReference type="GO" id="GO:0016226">
    <property type="term" value="P:iron-sulfur cluster assembly"/>
    <property type="evidence" value="ECO:0007669"/>
    <property type="project" value="InterPro"/>
</dbReference>
<name>A0A844ZI14_9SPHN</name>
<protein>
    <submittedName>
        <fullName evidence="2">SufD family Fe-S cluster assembly protein</fullName>
    </submittedName>
</protein>
<organism evidence="2 3">
    <name type="scientific">Parapontixanthobacter aurantiacus</name>
    <dbReference type="NCBI Taxonomy" id="1463599"/>
    <lineage>
        <taxon>Bacteria</taxon>
        <taxon>Pseudomonadati</taxon>
        <taxon>Pseudomonadota</taxon>
        <taxon>Alphaproteobacteria</taxon>
        <taxon>Sphingomonadales</taxon>
        <taxon>Erythrobacteraceae</taxon>
        <taxon>Parapontixanthobacter</taxon>
    </lineage>
</organism>
<accession>A0A844ZI14</accession>
<dbReference type="AlphaFoldDB" id="A0A844ZI14"/>
<dbReference type="PANTHER" id="PTHR43575">
    <property type="entry name" value="PROTEIN ABCI7, CHLOROPLASTIC"/>
    <property type="match status" value="1"/>
</dbReference>
<dbReference type="Proteomes" id="UP000433104">
    <property type="component" value="Unassembled WGS sequence"/>
</dbReference>
<evidence type="ECO:0000313" key="2">
    <source>
        <dbReference type="EMBL" id="MXO86892.1"/>
    </source>
</evidence>
<dbReference type="InterPro" id="IPR037284">
    <property type="entry name" value="SUF_FeS_clus_asmbl_SufBD_sf"/>
</dbReference>
<proteinExistence type="predicted"/>
<dbReference type="InterPro" id="IPR000825">
    <property type="entry name" value="SUF_FeS_clus_asmbl_SufBD_core"/>
</dbReference>
<dbReference type="RefSeq" id="WP_160684746.1">
    <property type="nucleotide sequence ID" value="NZ_WTYW01000004.1"/>
</dbReference>
<keyword evidence="3" id="KW-1185">Reference proteome</keyword>
<comment type="caution">
    <text evidence="2">The sequence shown here is derived from an EMBL/GenBank/DDBJ whole genome shotgun (WGS) entry which is preliminary data.</text>
</comment>
<dbReference type="PANTHER" id="PTHR43575:SF1">
    <property type="entry name" value="PROTEIN ABCI7, CHLOROPLASTIC"/>
    <property type="match status" value="1"/>
</dbReference>
<reference evidence="2 3" key="1">
    <citation type="submission" date="2019-12" db="EMBL/GenBank/DDBJ databases">
        <title>Genomic-based taxomic classification of the family Erythrobacteraceae.</title>
        <authorList>
            <person name="Xu L."/>
        </authorList>
    </citation>
    <scope>NUCLEOTIDE SEQUENCE [LARGE SCALE GENOMIC DNA]</scope>
    <source>
        <strain evidence="2 3">MCCC 1A09962</strain>
    </source>
</reference>
<sequence length="252" mass="27906">MSESVILPTSKDEAWRYSDIDALEGMDLGTFDAWRDITVPPGETYRECFVVPDDDKVELTRLRIRIGKGARCEIFAVNGGGLFSRIEIVAMLEEAAHFELGGVTLGGRETTREFVVRVAHEEPRATSNQTVRSVHWGRGTGNFLGRIDVVRDAQKTDAAQSFKGLLLDKGASANAVPQLEIYADDVKCEHGATVGQMDEMARYYMAARGIPPEDARKLLVRAFLADAFVALDDEAERERMMDAAIAKLDKHL</sequence>
<dbReference type="InterPro" id="IPR055346">
    <property type="entry name" value="Fe-S_cluster_assembly_SufBD"/>
</dbReference>
<evidence type="ECO:0000259" key="1">
    <source>
        <dbReference type="Pfam" id="PF01458"/>
    </source>
</evidence>
<evidence type="ECO:0000313" key="3">
    <source>
        <dbReference type="Proteomes" id="UP000433104"/>
    </source>
</evidence>
<dbReference type="SUPFAM" id="SSF101960">
    <property type="entry name" value="Stabilizer of iron transporter SufD"/>
    <property type="match status" value="1"/>
</dbReference>
<feature type="domain" description="SUF system FeS cluster assembly SufBD core" evidence="1">
    <location>
        <begin position="54"/>
        <end position="223"/>
    </location>
</feature>
<dbReference type="Pfam" id="PF01458">
    <property type="entry name" value="SUFBD_core"/>
    <property type="match status" value="1"/>
</dbReference>
<gene>
    <name evidence="2" type="ORF">GRI38_12725</name>
</gene>
<dbReference type="EMBL" id="WTYW01000004">
    <property type="protein sequence ID" value="MXO86892.1"/>
    <property type="molecule type" value="Genomic_DNA"/>
</dbReference>
<dbReference type="OrthoDB" id="9768262at2"/>